<feature type="compositionally biased region" description="Polar residues" evidence="1">
    <location>
        <begin position="55"/>
        <end position="67"/>
    </location>
</feature>
<feature type="region of interest" description="Disordered" evidence="1">
    <location>
        <begin position="44"/>
        <end position="71"/>
    </location>
</feature>
<gene>
    <name evidence="2" type="ORF">UFOVP130_62</name>
</gene>
<name>A0A6J5LDV4_9CAUD</name>
<evidence type="ECO:0000313" key="2">
    <source>
        <dbReference type="EMBL" id="CAB4131130.1"/>
    </source>
</evidence>
<protein>
    <submittedName>
        <fullName evidence="2">Uncharacterized protein</fullName>
    </submittedName>
</protein>
<proteinExistence type="predicted"/>
<dbReference type="EMBL" id="LR796251">
    <property type="protein sequence ID" value="CAB4131130.1"/>
    <property type="molecule type" value="Genomic_DNA"/>
</dbReference>
<sequence length="133" mass="14497">MQKQATVPTLKIPKALHTRLKIAAAEAESGLGELAERILWAGVEQPHPQVGDPQSVPSAEQTTTTAQPDILAGLKPDDAQAVREFVEILRGEDEWLRNMAMMAIESSRRLKAPQVQERAVADVPVARKAKSRG</sequence>
<evidence type="ECO:0000256" key="1">
    <source>
        <dbReference type="SAM" id="MobiDB-lite"/>
    </source>
</evidence>
<reference evidence="2" key="1">
    <citation type="submission" date="2020-04" db="EMBL/GenBank/DDBJ databases">
        <authorList>
            <person name="Chiriac C."/>
            <person name="Salcher M."/>
            <person name="Ghai R."/>
            <person name="Kavagutti S V."/>
        </authorList>
    </citation>
    <scope>NUCLEOTIDE SEQUENCE</scope>
</reference>
<organism evidence="2">
    <name type="scientific">uncultured Caudovirales phage</name>
    <dbReference type="NCBI Taxonomy" id="2100421"/>
    <lineage>
        <taxon>Viruses</taxon>
        <taxon>Duplodnaviria</taxon>
        <taxon>Heunggongvirae</taxon>
        <taxon>Uroviricota</taxon>
        <taxon>Caudoviricetes</taxon>
        <taxon>Peduoviridae</taxon>
        <taxon>Maltschvirus</taxon>
        <taxon>Maltschvirus maltsch</taxon>
    </lineage>
</organism>
<accession>A0A6J5LDV4</accession>